<dbReference type="Gene3D" id="3.40.50.10860">
    <property type="entry name" value="Leucine Dehydrogenase, chain A, domain 1"/>
    <property type="match status" value="1"/>
</dbReference>
<comment type="caution">
    <text evidence="5">The sequence shown here is derived from an EMBL/GenBank/DDBJ whole genome shotgun (WGS) entry which is preliminary data.</text>
</comment>
<name>A0ABU8MAI6_9PSEU</name>
<protein>
    <submittedName>
        <fullName evidence="5">Shikimate dehydrogenase</fullName>
        <ecNumber evidence="5">1.1.1.25</ecNumber>
    </submittedName>
</protein>
<organism evidence="5 6">
    <name type="scientific">Actinomycetospora flava</name>
    <dbReference type="NCBI Taxonomy" id="3129232"/>
    <lineage>
        <taxon>Bacteria</taxon>
        <taxon>Bacillati</taxon>
        <taxon>Actinomycetota</taxon>
        <taxon>Actinomycetes</taxon>
        <taxon>Pseudonocardiales</taxon>
        <taxon>Pseudonocardiaceae</taxon>
        <taxon>Actinomycetospora</taxon>
    </lineage>
</organism>
<evidence type="ECO:0000259" key="4">
    <source>
        <dbReference type="Pfam" id="PF18317"/>
    </source>
</evidence>
<feature type="domain" description="SDH C-terminal" evidence="4">
    <location>
        <begin position="263"/>
        <end position="289"/>
    </location>
</feature>
<keyword evidence="2" id="KW-0057">Aromatic amino acid biosynthesis</keyword>
<dbReference type="InterPro" id="IPR013708">
    <property type="entry name" value="Shikimate_DH-bd_N"/>
</dbReference>
<evidence type="ECO:0000259" key="3">
    <source>
        <dbReference type="Pfam" id="PF08501"/>
    </source>
</evidence>
<keyword evidence="5" id="KW-0560">Oxidoreductase</keyword>
<dbReference type="InterPro" id="IPR041121">
    <property type="entry name" value="SDH_C"/>
</dbReference>
<sequence length="305" mass="31367">MRLGVDERVADPGTVHVGLIGAGIGPSLSPALHEREASALSLAYRYTRFDLDALGVAPAAVGDLLARVRDAGLRGVNVTHPVKQTVLAHLDELSPDAAAIGAVNTVLFDDGRAVGHNTDWSGFAAARRTGLAGTTLGRVAVLGAGGAGAAAAHALLVEGAGTVDVLDVDADRAHALAVRLATTFGAGRAVASPTAALGDVLARADGLVHATPTGMAEHPGLPVDPAVLHHRLWVAEIVYRPLRTGLLRVAEAAGCPTLDGGLMAVHQAADALNLFTGRRPDTTRMRRHLAELLDDPEPREDPRAG</sequence>
<dbReference type="GO" id="GO:0004764">
    <property type="term" value="F:shikimate 3-dehydrogenase (NADP+) activity"/>
    <property type="evidence" value="ECO:0007669"/>
    <property type="project" value="UniProtKB-EC"/>
</dbReference>
<dbReference type="InterPro" id="IPR046346">
    <property type="entry name" value="Aminoacid_DH-like_N_sf"/>
</dbReference>
<dbReference type="Pfam" id="PF08501">
    <property type="entry name" value="Shikimate_dh_N"/>
    <property type="match status" value="1"/>
</dbReference>
<gene>
    <name evidence="5" type="ORF">WCD58_24385</name>
</gene>
<dbReference type="Proteomes" id="UP001369736">
    <property type="component" value="Unassembled WGS sequence"/>
</dbReference>
<dbReference type="Pfam" id="PF18317">
    <property type="entry name" value="SDH_C"/>
    <property type="match status" value="1"/>
</dbReference>
<dbReference type="InterPro" id="IPR022893">
    <property type="entry name" value="Shikimate_DH_fam"/>
</dbReference>
<dbReference type="NCBIfam" id="NF009201">
    <property type="entry name" value="PRK12549.1"/>
    <property type="match status" value="1"/>
</dbReference>
<dbReference type="CDD" id="cd01065">
    <property type="entry name" value="NAD_bind_Shikimate_DH"/>
    <property type="match status" value="1"/>
</dbReference>
<reference evidence="5 6" key="1">
    <citation type="submission" date="2024-03" db="EMBL/GenBank/DDBJ databases">
        <title>Actinomycetospora sp. OC33-EN07, a novel actinomycete isolated from wild orchid (Aerides multiflora).</title>
        <authorList>
            <person name="Suriyachadkun C."/>
        </authorList>
    </citation>
    <scope>NUCLEOTIDE SEQUENCE [LARGE SCALE GENOMIC DNA]</scope>
    <source>
        <strain evidence="5 6">OC33-EN07</strain>
    </source>
</reference>
<evidence type="ECO:0000256" key="2">
    <source>
        <dbReference type="ARBA" id="ARBA00023141"/>
    </source>
</evidence>
<dbReference type="SUPFAM" id="SSF51735">
    <property type="entry name" value="NAD(P)-binding Rossmann-fold domains"/>
    <property type="match status" value="1"/>
</dbReference>
<evidence type="ECO:0000256" key="1">
    <source>
        <dbReference type="ARBA" id="ARBA00004871"/>
    </source>
</evidence>
<dbReference type="RefSeq" id="WP_337705680.1">
    <property type="nucleotide sequence ID" value="NZ_JBBEGM010000011.1"/>
</dbReference>
<dbReference type="PANTHER" id="PTHR21089">
    <property type="entry name" value="SHIKIMATE DEHYDROGENASE"/>
    <property type="match status" value="1"/>
</dbReference>
<keyword evidence="6" id="KW-1185">Reference proteome</keyword>
<dbReference type="SUPFAM" id="SSF53223">
    <property type="entry name" value="Aminoacid dehydrogenase-like, N-terminal domain"/>
    <property type="match status" value="1"/>
</dbReference>
<comment type="pathway">
    <text evidence="1">Metabolic intermediate biosynthesis; chorismate biosynthesis; chorismate from D-erythrose 4-phosphate and phosphoenolpyruvate: step 4/7.</text>
</comment>
<dbReference type="PANTHER" id="PTHR21089:SF1">
    <property type="entry name" value="BIFUNCTIONAL 3-DEHYDROQUINATE DEHYDRATASE_SHIKIMATE DEHYDROGENASE, CHLOROPLASTIC"/>
    <property type="match status" value="1"/>
</dbReference>
<proteinExistence type="predicted"/>
<keyword evidence="2" id="KW-0028">Amino-acid biosynthesis</keyword>
<accession>A0ABU8MAI6</accession>
<evidence type="ECO:0000313" key="5">
    <source>
        <dbReference type="EMBL" id="MEJ2864318.1"/>
    </source>
</evidence>
<dbReference type="InterPro" id="IPR036291">
    <property type="entry name" value="NAD(P)-bd_dom_sf"/>
</dbReference>
<dbReference type="EC" id="1.1.1.25" evidence="5"/>
<feature type="domain" description="Shikimate dehydrogenase substrate binding N-terminal" evidence="3">
    <location>
        <begin position="19"/>
        <end position="106"/>
    </location>
</feature>
<dbReference type="EMBL" id="JBBEGM010000011">
    <property type="protein sequence ID" value="MEJ2864318.1"/>
    <property type="molecule type" value="Genomic_DNA"/>
</dbReference>
<evidence type="ECO:0000313" key="6">
    <source>
        <dbReference type="Proteomes" id="UP001369736"/>
    </source>
</evidence>
<dbReference type="Gene3D" id="3.40.50.720">
    <property type="entry name" value="NAD(P)-binding Rossmann-like Domain"/>
    <property type="match status" value="1"/>
</dbReference>